<gene>
    <name evidence="9" type="ORF">KP004_11505</name>
</gene>
<proteinExistence type="inferred from homology"/>
<evidence type="ECO:0000256" key="7">
    <source>
        <dbReference type="SAM" id="Phobius"/>
    </source>
</evidence>
<evidence type="ECO:0000256" key="4">
    <source>
        <dbReference type="ARBA" id="ARBA00022692"/>
    </source>
</evidence>
<name>A0ABX8J2A9_9BACT</name>
<comment type="similarity">
    <text evidence="2">Belongs to the bacterial sugar transferase family.</text>
</comment>
<evidence type="ECO:0000256" key="2">
    <source>
        <dbReference type="ARBA" id="ARBA00006464"/>
    </source>
</evidence>
<dbReference type="NCBIfam" id="TIGR03013">
    <property type="entry name" value="EpsB_2"/>
    <property type="match status" value="1"/>
</dbReference>
<dbReference type="NCBIfam" id="TIGR03025">
    <property type="entry name" value="EPS_sugtrans"/>
    <property type="match status" value="1"/>
</dbReference>
<keyword evidence="6 7" id="KW-0472">Membrane</keyword>
<evidence type="ECO:0000259" key="8">
    <source>
        <dbReference type="Pfam" id="PF02397"/>
    </source>
</evidence>
<protein>
    <submittedName>
        <fullName evidence="9">TIGR03013 family PEP-CTERM/XrtA system glycosyltransferase</fullName>
    </submittedName>
</protein>
<keyword evidence="3" id="KW-0808">Transferase</keyword>
<dbReference type="EMBL" id="CP076723">
    <property type="protein sequence ID" value="QWV91858.1"/>
    <property type="molecule type" value="Genomic_DNA"/>
</dbReference>
<keyword evidence="4 7" id="KW-0812">Transmembrane</keyword>
<dbReference type="PANTHER" id="PTHR30576:SF21">
    <property type="entry name" value="UDP-GLUCOSE:UNDECAPRENYL-PHOSPHATE GLUCOSE-1-PHOSPHATE TRANSFERASE"/>
    <property type="match status" value="1"/>
</dbReference>
<dbReference type="RefSeq" id="WP_216798688.1">
    <property type="nucleotide sequence ID" value="NZ_CP076723.1"/>
</dbReference>
<feature type="transmembrane region" description="Helical" evidence="7">
    <location>
        <begin position="46"/>
        <end position="65"/>
    </location>
</feature>
<keyword evidence="5 7" id="KW-1133">Transmembrane helix</keyword>
<sequence>MDLRVTLYILVDAVLALAALLLAAWARFGGLILKAEWQPDQAMMAAALFVVVVLFSSYLMEVYVLPKESRKRDILATCVQAGCAAFFFLSVVYYLSPELMLGRGVLFFALGFFIILQFTWYAISGIGARRVPFAHRVLILGTGDLACQLGGLLSSQSGSFTLAGFLECDERHRPEQTVHQPELFSSQIIPESDDLLQTARDLKVSTIVVALTERRGVLPLQEMMRCKLNGIEVLDAPTFYETVQGKLLLEEMTPSWIIFSSGFHHTALVNVYKRCVDIMLSLTGLLLAAPAFPLIALAIKLDSPGPLFFAQERVGLGERSFTLYKFRSMCQDAERDGAVWAAKNDARITRVGAFLRNSRIDEIPQLFNVLRGEMSFIGPRPERPEFVERLKREIYYYSKRHTIKPGLTGWAQVRYPYGSTVQDAIEKLRYDLYYIKNLSVFLDTQILMETVKVVLFGRGR</sequence>
<evidence type="ECO:0000256" key="6">
    <source>
        <dbReference type="ARBA" id="ARBA00023136"/>
    </source>
</evidence>
<comment type="subcellular location">
    <subcellularLocation>
        <location evidence="1">Membrane</location>
        <topology evidence="1">Multi-pass membrane protein</topology>
    </subcellularLocation>
</comment>
<dbReference type="Proteomes" id="UP000683557">
    <property type="component" value="Chromosome"/>
</dbReference>
<dbReference type="Pfam" id="PF02397">
    <property type="entry name" value="Bac_transf"/>
    <property type="match status" value="1"/>
</dbReference>
<feature type="transmembrane region" description="Helical" evidence="7">
    <location>
        <begin position="278"/>
        <end position="299"/>
    </location>
</feature>
<feature type="transmembrane region" description="Helical" evidence="7">
    <location>
        <begin position="74"/>
        <end position="95"/>
    </location>
</feature>
<dbReference type="InterPro" id="IPR017475">
    <property type="entry name" value="EPS_sugar_tfrase"/>
</dbReference>
<evidence type="ECO:0000256" key="5">
    <source>
        <dbReference type="ARBA" id="ARBA00022989"/>
    </source>
</evidence>
<keyword evidence="10" id="KW-1185">Reference proteome</keyword>
<reference evidence="9 10" key="1">
    <citation type="submission" date="2021-06" db="EMBL/GenBank/DDBJ databases">
        <title>Gemonas diversity in paddy soil.</title>
        <authorList>
            <person name="Liu G."/>
        </authorList>
    </citation>
    <scope>NUCLEOTIDE SEQUENCE [LARGE SCALE GENOMIC DNA]</scope>
    <source>
        <strain evidence="9 10">RG10</strain>
    </source>
</reference>
<feature type="transmembrane region" description="Helical" evidence="7">
    <location>
        <begin position="7"/>
        <end position="26"/>
    </location>
</feature>
<feature type="transmembrane region" description="Helical" evidence="7">
    <location>
        <begin position="101"/>
        <end position="123"/>
    </location>
</feature>
<dbReference type="PANTHER" id="PTHR30576">
    <property type="entry name" value="COLANIC BIOSYNTHESIS UDP-GLUCOSE LIPID CARRIER TRANSFERASE"/>
    <property type="match status" value="1"/>
</dbReference>
<feature type="domain" description="Bacterial sugar transferase" evidence="8">
    <location>
        <begin position="273"/>
        <end position="455"/>
    </location>
</feature>
<evidence type="ECO:0000256" key="1">
    <source>
        <dbReference type="ARBA" id="ARBA00004141"/>
    </source>
</evidence>
<evidence type="ECO:0000256" key="3">
    <source>
        <dbReference type="ARBA" id="ARBA00022679"/>
    </source>
</evidence>
<dbReference type="InterPro" id="IPR017464">
    <property type="entry name" value="Sugar_tfrase_EpsB_2"/>
</dbReference>
<evidence type="ECO:0000313" key="10">
    <source>
        <dbReference type="Proteomes" id="UP000683557"/>
    </source>
</evidence>
<organism evidence="9 10">
    <name type="scientific">Geomonas oryzisoli</name>
    <dbReference type="NCBI Taxonomy" id="2847992"/>
    <lineage>
        <taxon>Bacteria</taxon>
        <taxon>Pseudomonadati</taxon>
        <taxon>Thermodesulfobacteriota</taxon>
        <taxon>Desulfuromonadia</taxon>
        <taxon>Geobacterales</taxon>
        <taxon>Geobacteraceae</taxon>
        <taxon>Geomonas</taxon>
    </lineage>
</organism>
<accession>A0ABX8J2A9</accession>
<evidence type="ECO:0000313" key="9">
    <source>
        <dbReference type="EMBL" id="QWV91858.1"/>
    </source>
</evidence>
<dbReference type="InterPro" id="IPR003362">
    <property type="entry name" value="Bact_transf"/>
</dbReference>